<evidence type="ECO:0000259" key="7">
    <source>
        <dbReference type="Pfam" id="PF00482"/>
    </source>
</evidence>
<evidence type="ECO:0000313" key="9">
    <source>
        <dbReference type="Proteomes" id="UP000294919"/>
    </source>
</evidence>
<feature type="transmembrane region" description="Helical" evidence="6">
    <location>
        <begin position="261"/>
        <end position="281"/>
    </location>
</feature>
<accession>A0A4R2KVY9</accession>
<feature type="transmembrane region" description="Helical" evidence="6">
    <location>
        <begin position="94"/>
        <end position="111"/>
    </location>
</feature>
<dbReference type="AlphaFoldDB" id="A0A4R2KVY9"/>
<keyword evidence="2" id="KW-1003">Cell membrane</keyword>
<evidence type="ECO:0000256" key="3">
    <source>
        <dbReference type="ARBA" id="ARBA00022692"/>
    </source>
</evidence>
<dbReference type="RefSeq" id="WP_132243169.1">
    <property type="nucleotide sequence ID" value="NZ_SLWV01000004.1"/>
</dbReference>
<keyword evidence="3 6" id="KW-0812">Transmembrane</keyword>
<organism evidence="8 9">
    <name type="scientific">Marinisporobacter balticus</name>
    <dbReference type="NCBI Taxonomy" id="2018667"/>
    <lineage>
        <taxon>Bacteria</taxon>
        <taxon>Bacillati</taxon>
        <taxon>Bacillota</taxon>
        <taxon>Clostridia</taxon>
        <taxon>Peptostreptococcales</taxon>
        <taxon>Thermotaleaceae</taxon>
        <taxon>Marinisporobacter</taxon>
    </lineage>
</organism>
<keyword evidence="9" id="KW-1185">Reference proteome</keyword>
<evidence type="ECO:0000256" key="4">
    <source>
        <dbReference type="ARBA" id="ARBA00022989"/>
    </source>
</evidence>
<proteinExistence type="predicted"/>
<dbReference type="OrthoDB" id="9803381at2"/>
<evidence type="ECO:0000256" key="2">
    <source>
        <dbReference type="ARBA" id="ARBA00022475"/>
    </source>
</evidence>
<evidence type="ECO:0000256" key="1">
    <source>
        <dbReference type="ARBA" id="ARBA00004651"/>
    </source>
</evidence>
<comment type="caution">
    <text evidence="8">The sequence shown here is derived from an EMBL/GenBank/DDBJ whole genome shotgun (WGS) entry which is preliminary data.</text>
</comment>
<gene>
    <name evidence="8" type="ORF">EV214_10464</name>
</gene>
<feature type="transmembrane region" description="Helical" evidence="6">
    <location>
        <begin position="117"/>
        <end position="134"/>
    </location>
</feature>
<feature type="transmembrane region" description="Helical" evidence="6">
    <location>
        <begin position="6"/>
        <end position="26"/>
    </location>
</feature>
<dbReference type="Proteomes" id="UP000294919">
    <property type="component" value="Unassembled WGS sequence"/>
</dbReference>
<sequence>MKWLILLLFLLSAFLFFTLMLNRLFFSHRRFEKRVQSYLLENNENVLEKKRFNLLVQIQMANKKIRKQLPSIKSTEKLENILNKAGIALKPEEFIIFRWMSTIFMGSLLYIFSKNILFFSIGSLLGYIFPKLLIKNKIKRRILKFNEGLPDMITLIVGSLRAGFSFPQSLKSVAEESDSPIKDEISVVLKEMQYGANLEETLHHLQERMPSSDLELMIQAILIQRQVGGNLATVLDIIVQTIRDRNTIQRQVMTLTAQGKLSGMIIGFLPIILSFVIYFINPDYITILFTHKIGLFMVSIGIFSAIIGFILIQKITTIEV</sequence>
<name>A0A4R2KVY9_9FIRM</name>
<evidence type="ECO:0000256" key="6">
    <source>
        <dbReference type="SAM" id="Phobius"/>
    </source>
</evidence>
<dbReference type="EMBL" id="SLWV01000004">
    <property type="protein sequence ID" value="TCO78681.1"/>
    <property type="molecule type" value="Genomic_DNA"/>
</dbReference>
<keyword evidence="5 6" id="KW-0472">Membrane</keyword>
<dbReference type="InterPro" id="IPR018076">
    <property type="entry name" value="T2SS_GspF_dom"/>
</dbReference>
<dbReference type="Pfam" id="PF00482">
    <property type="entry name" value="T2SSF"/>
    <property type="match status" value="1"/>
</dbReference>
<keyword evidence="4 6" id="KW-1133">Transmembrane helix</keyword>
<dbReference type="PANTHER" id="PTHR35007">
    <property type="entry name" value="INTEGRAL MEMBRANE PROTEIN-RELATED"/>
    <property type="match status" value="1"/>
</dbReference>
<dbReference type="InterPro" id="IPR042094">
    <property type="entry name" value="T2SS_GspF_sf"/>
</dbReference>
<feature type="domain" description="Type II secretion system protein GspF" evidence="7">
    <location>
        <begin position="153"/>
        <end position="278"/>
    </location>
</feature>
<dbReference type="PANTHER" id="PTHR35007:SF1">
    <property type="entry name" value="PILUS ASSEMBLY PROTEIN"/>
    <property type="match status" value="1"/>
</dbReference>
<comment type="subcellular location">
    <subcellularLocation>
        <location evidence="1">Cell membrane</location>
        <topology evidence="1">Multi-pass membrane protein</topology>
    </subcellularLocation>
</comment>
<reference evidence="8 9" key="1">
    <citation type="submission" date="2019-03" db="EMBL/GenBank/DDBJ databases">
        <title>Genomic Encyclopedia of Type Strains, Phase IV (KMG-IV): sequencing the most valuable type-strain genomes for metagenomic binning, comparative biology and taxonomic classification.</title>
        <authorList>
            <person name="Goeker M."/>
        </authorList>
    </citation>
    <scope>NUCLEOTIDE SEQUENCE [LARGE SCALE GENOMIC DNA]</scope>
    <source>
        <strain evidence="8 9">DSM 102940</strain>
    </source>
</reference>
<dbReference type="GO" id="GO:0005886">
    <property type="term" value="C:plasma membrane"/>
    <property type="evidence" value="ECO:0007669"/>
    <property type="project" value="UniProtKB-SubCell"/>
</dbReference>
<dbReference type="Gene3D" id="1.20.81.30">
    <property type="entry name" value="Type II secretion system (T2SS), domain F"/>
    <property type="match status" value="1"/>
</dbReference>
<protein>
    <submittedName>
        <fullName evidence="8">Tight adherence protein B</fullName>
    </submittedName>
</protein>
<evidence type="ECO:0000313" key="8">
    <source>
        <dbReference type="EMBL" id="TCO78681.1"/>
    </source>
</evidence>
<feature type="transmembrane region" description="Helical" evidence="6">
    <location>
        <begin position="293"/>
        <end position="312"/>
    </location>
</feature>
<evidence type="ECO:0000256" key="5">
    <source>
        <dbReference type="ARBA" id="ARBA00023136"/>
    </source>
</evidence>